<evidence type="ECO:0000256" key="1">
    <source>
        <dbReference type="ARBA" id="ARBA00005272"/>
    </source>
</evidence>
<keyword evidence="9" id="KW-0472">Membrane</keyword>
<dbReference type="InterPro" id="IPR054585">
    <property type="entry name" value="NDH2-like_C"/>
</dbReference>
<comment type="caution">
    <text evidence="12">The sequence shown here is derived from an EMBL/GenBank/DDBJ whole genome shotgun (WGS) entry which is preliminary data.</text>
</comment>
<dbReference type="eggNOG" id="COG1252">
    <property type="taxonomic scope" value="Bacteria"/>
</dbReference>
<dbReference type="EC" id="1.6.5.9" evidence="2"/>
<comment type="catalytic activity">
    <reaction evidence="8">
        <text>a quinone + NADH + H(+) = a quinol + NAD(+)</text>
        <dbReference type="Rhea" id="RHEA:46160"/>
        <dbReference type="ChEBI" id="CHEBI:15378"/>
        <dbReference type="ChEBI" id="CHEBI:24646"/>
        <dbReference type="ChEBI" id="CHEBI:57540"/>
        <dbReference type="ChEBI" id="CHEBI:57945"/>
        <dbReference type="ChEBI" id="CHEBI:132124"/>
        <dbReference type="EC" id="1.6.5.9"/>
    </reaction>
</comment>
<accession>A0A098LBF2</accession>
<evidence type="ECO:0000256" key="7">
    <source>
        <dbReference type="ARBA" id="ARBA00023027"/>
    </source>
</evidence>
<dbReference type="InterPro" id="IPR045024">
    <property type="entry name" value="NDH-2"/>
</dbReference>
<keyword evidence="5" id="KW-0809">Transit peptide</keyword>
<sequence>MDFIQQPEKGKGDPSEKGIQFMNIPNSTKPRLVVIGGGFGGIELIKELKHSGKFQIVLLDRHNYHTFQPLLYQVATAGLEPDSIASPLRKVFKGYDDFYFRLTEVEKINPEKNCIETSIGHLKYDFLVIATGSKTNYYGMEDFKALAMPMKKVSEALDLRSRILQNYEKALLIDDPKEFSSTVDIVIVGGGPTGVELAGALSELRKYVLPKDIPELDFSKMAIHLVEAGPRLLFGMSDNAGKKALKYLEELGIKVHLNTAVKSFDGFNLKLHNGSEILSETVIWAAGVTGNSLEGLNPDSIKAGRYVVDGYNRIVGYDNIFAIGDVALMIGENTPKGYPMLAQVAIQQGKLTAANLKTVLKGGILKPFVYNDKGSMATVGRNKAVVDLKNFKFSGIFAWFVWMFVHLLFLIGFRNKVTTFVNWIWNYFTFDRATRLIIRPWSRSACVREFKEEKAYVENQRGKS</sequence>
<dbReference type="PRINTS" id="PR00368">
    <property type="entry name" value="FADPNR"/>
</dbReference>
<dbReference type="PANTHER" id="PTHR43706:SF47">
    <property type="entry name" value="EXTERNAL NADH-UBIQUINONE OXIDOREDUCTASE 1, MITOCHONDRIAL-RELATED"/>
    <property type="match status" value="1"/>
</dbReference>
<evidence type="ECO:0000256" key="9">
    <source>
        <dbReference type="SAM" id="Phobius"/>
    </source>
</evidence>
<dbReference type="InterPro" id="IPR036188">
    <property type="entry name" value="FAD/NAD-bd_sf"/>
</dbReference>
<reference evidence="12 13" key="1">
    <citation type="submission" date="2014-09" db="EMBL/GenBank/DDBJ databases">
        <title>Sporocytophaga myxococcoides PG-01 genome sequencing.</title>
        <authorList>
            <person name="Liu L."/>
            <person name="Gao P.J."/>
            <person name="Chen G.J."/>
            <person name="Wang L.S."/>
        </authorList>
    </citation>
    <scope>NUCLEOTIDE SEQUENCE [LARGE SCALE GENOMIC DNA]</scope>
    <source>
        <strain evidence="12 13">PG-01</strain>
    </source>
</reference>
<keyword evidence="9" id="KW-0812">Transmembrane</keyword>
<proteinExistence type="inferred from homology"/>
<keyword evidence="7" id="KW-0520">NAD</keyword>
<keyword evidence="4" id="KW-0274">FAD</keyword>
<dbReference type="Proteomes" id="UP000030185">
    <property type="component" value="Unassembled WGS sequence"/>
</dbReference>
<dbReference type="SUPFAM" id="SSF51905">
    <property type="entry name" value="FAD/NAD(P)-binding domain"/>
    <property type="match status" value="1"/>
</dbReference>
<evidence type="ECO:0000256" key="3">
    <source>
        <dbReference type="ARBA" id="ARBA00022630"/>
    </source>
</evidence>
<feature type="transmembrane region" description="Helical" evidence="9">
    <location>
        <begin position="393"/>
        <end position="413"/>
    </location>
</feature>
<feature type="domain" description="External alternative NADH-ubiquinone oxidoreductase-like C-terminal" evidence="11">
    <location>
        <begin position="373"/>
        <end position="428"/>
    </location>
</feature>
<evidence type="ECO:0000256" key="6">
    <source>
        <dbReference type="ARBA" id="ARBA00023002"/>
    </source>
</evidence>
<dbReference type="STRING" id="153721.MYP_915"/>
<keyword evidence="3" id="KW-0285">Flavoprotein</keyword>
<dbReference type="AlphaFoldDB" id="A0A098LBF2"/>
<evidence type="ECO:0000256" key="8">
    <source>
        <dbReference type="ARBA" id="ARBA00047599"/>
    </source>
</evidence>
<dbReference type="RefSeq" id="WP_231570005.1">
    <property type="nucleotide sequence ID" value="NZ_BBLT01000002.1"/>
</dbReference>
<evidence type="ECO:0000256" key="4">
    <source>
        <dbReference type="ARBA" id="ARBA00022827"/>
    </source>
</evidence>
<name>A0A098LBF2_9BACT</name>
<dbReference type="PANTHER" id="PTHR43706">
    <property type="entry name" value="NADH DEHYDROGENASE"/>
    <property type="match status" value="1"/>
</dbReference>
<dbReference type="EMBL" id="BBLT01000002">
    <property type="protein sequence ID" value="GAL83688.1"/>
    <property type="molecule type" value="Genomic_DNA"/>
</dbReference>
<dbReference type="Gene3D" id="3.50.50.100">
    <property type="match status" value="1"/>
</dbReference>
<keyword evidence="6" id="KW-0560">Oxidoreductase</keyword>
<evidence type="ECO:0000313" key="12">
    <source>
        <dbReference type="EMBL" id="GAL83688.1"/>
    </source>
</evidence>
<evidence type="ECO:0000256" key="5">
    <source>
        <dbReference type="ARBA" id="ARBA00022946"/>
    </source>
</evidence>
<dbReference type="Pfam" id="PF07992">
    <property type="entry name" value="Pyr_redox_2"/>
    <property type="match status" value="1"/>
</dbReference>
<gene>
    <name evidence="12" type="ORF">MYP_915</name>
</gene>
<keyword evidence="13" id="KW-1185">Reference proteome</keyword>
<feature type="domain" description="FAD/NAD(P)-binding" evidence="10">
    <location>
        <begin position="31"/>
        <end position="349"/>
    </location>
</feature>
<dbReference type="PRINTS" id="PR00411">
    <property type="entry name" value="PNDRDTASEI"/>
</dbReference>
<evidence type="ECO:0000256" key="2">
    <source>
        <dbReference type="ARBA" id="ARBA00012637"/>
    </source>
</evidence>
<organism evidence="12 13">
    <name type="scientific">Sporocytophaga myxococcoides</name>
    <dbReference type="NCBI Taxonomy" id="153721"/>
    <lineage>
        <taxon>Bacteria</taxon>
        <taxon>Pseudomonadati</taxon>
        <taxon>Bacteroidota</taxon>
        <taxon>Cytophagia</taxon>
        <taxon>Cytophagales</taxon>
        <taxon>Cytophagaceae</taxon>
        <taxon>Sporocytophaga</taxon>
    </lineage>
</organism>
<evidence type="ECO:0000259" key="11">
    <source>
        <dbReference type="Pfam" id="PF22366"/>
    </source>
</evidence>
<protein>
    <recommendedName>
        <fullName evidence="2">NADH:ubiquinone reductase (non-electrogenic)</fullName>
        <ecNumber evidence="2">1.6.5.9</ecNumber>
    </recommendedName>
</protein>
<dbReference type="Pfam" id="PF22366">
    <property type="entry name" value="NDH2_C"/>
    <property type="match status" value="1"/>
</dbReference>
<comment type="similarity">
    <text evidence="1">Belongs to the NADH dehydrogenase family.</text>
</comment>
<dbReference type="GO" id="GO:0050136">
    <property type="term" value="F:NADH dehydrogenase (quinone) (non-electrogenic) activity"/>
    <property type="evidence" value="ECO:0007669"/>
    <property type="project" value="UniProtKB-EC"/>
</dbReference>
<evidence type="ECO:0000313" key="13">
    <source>
        <dbReference type="Proteomes" id="UP000030185"/>
    </source>
</evidence>
<keyword evidence="9" id="KW-1133">Transmembrane helix</keyword>
<evidence type="ECO:0000259" key="10">
    <source>
        <dbReference type="Pfam" id="PF07992"/>
    </source>
</evidence>
<dbReference type="InterPro" id="IPR023753">
    <property type="entry name" value="FAD/NAD-binding_dom"/>
</dbReference>